<dbReference type="GO" id="GO:0004368">
    <property type="term" value="F:glycerol-3-phosphate dehydrogenase (quinone) activity"/>
    <property type="evidence" value="ECO:0007669"/>
    <property type="project" value="InterPro"/>
</dbReference>
<accession>A0A1T4RBD5</accession>
<evidence type="ECO:0000256" key="2">
    <source>
        <dbReference type="ARBA" id="ARBA00022643"/>
    </source>
</evidence>
<dbReference type="eggNOG" id="COG3075">
    <property type="taxonomic scope" value="Bacteria"/>
</dbReference>
<evidence type="ECO:0000313" key="6">
    <source>
        <dbReference type="Proteomes" id="UP000190065"/>
    </source>
</evidence>
<sequence length="413" mass="44849">MKFDTIIIGGGLSGLTCGIALAQQKQRVAIINAGQSTLHFNSGSLELLGYDENGELVDAPLKAIPLLSNMHPFHKLNAIDCLAKEAKLLLDAAGLVMKGSAEANHYRLSPIGINKPAWLTMDGLVQSTVPETLPWERVTIANIAGFLDMPVAFLSANLQRMGVAVEVQTFTTKALEEARKSPSEMRATNIAKVLADETGLDEVAQALNALSIQGEVLLLPSVLGLGDDAVRAHLQQHVRHALHYVATMPPSVPGVHIQTKLRQYFQQLGGLYVLSDTVCGGVFEDNRLVAVQTEKMVEEKLYADHFVLASGSFQSRGLKSNYNEVYEPIFHADVDAVQDRSAWTAAYVYDEQPYMKFGVHTDSQFLVSREGRVQTNLYAAGSILSGHNAFKLADGTGVSMLTALQVAHNILKK</sequence>
<dbReference type="NCBIfam" id="NF003720">
    <property type="entry name" value="PRK05329.1-3"/>
    <property type="match status" value="1"/>
</dbReference>
<protein>
    <submittedName>
        <fullName evidence="5">Glycerol-3-phosphate dehydrogenase subunit B</fullName>
    </submittedName>
</protein>
<dbReference type="SUPFAM" id="SSF51905">
    <property type="entry name" value="FAD/NAD(P)-binding domain"/>
    <property type="match status" value="1"/>
</dbReference>
<name>A0A1T4RBD5_9BACT</name>
<feature type="domain" description="FAD-dependent oxidoreductase 2 FAD-binding" evidence="4">
    <location>
        <begin position="4"/>
        <end position="396"/>
    </location>
</feature>
<dbReference type="PIRSF" id="PIRSF000141">
    <property type="entry name" value="Anaerobic_G3P_dh"/>
    <property type="match status" value="1"/>
</dbReference>
<dbReference type="GO" id="GO:0009331">
    <property type="term" value="C:glycerol-3-phosphate dehydrogenase (FAD) complex"/>
    <property type="evidence" value="ECO:0007669"/>
    <property type="project" value="InterPro"/>
</dbReference>
<dbReference type="EMBL" id="FUXK01000030">
    <property type="protein sequence ID" value="SKA13255.1"/>
    <property type="molecule type" value="Genomic_DNA"/>
</dbReference>
<dbReference type="Proteomes" id="UP000190065">
    <property type="component" value="Unassembled WGS sequence"/>
</dbReference>
<evidence type="ECO:0000259" key="4">
    <source>
        <dbReference type="Pfam" id="PF00890"/>
    </source>
</evidence>
<proteinExistence type="predicted"/>
<dbReference type="Gene3D" id="3.50.50.60">
    <property type="entry name" value="FAD/NAD(P)-binding domain"/>
    <property type="match status" value="1"/>
</dbReference>
<keyword evidence="3" id="KW-0560">Oxidoreductase</keyword>
<keyword evidence="2" id="KW-0288">FMN</keyword>
<dbReference type="InterPro" id="IPR009158">
    <property type="entry name" value="G3P_DH_GlpB_su"/>
</dbReference>
<organism evidence="5 6">
    <name type="scientific">Segatella oulorum</name>
    <dbReference type="NCBI Taxonomy" id="28136"/>
    <lineage>
        <taxon>Bacteria</taxon>
        <taxon>Pseudomonadati</taxon>
        <taxon>Bacteroidota</taxon>
        <taxon>Bacteroidia</taxon>
        <taxon>Bacteroidales</taxon>
        <taxon>Prevotellaceae</taxon>
        <taxon>Segatella</taxon>
    </lineage>
</organism>
<evidence type="ECO:0000256" key="1">
    <source>
        <dbReference type="ARBA" id="ARBA00022630"/>
    </source>
</evidence>
<dbReference type="InterPro" id="IPR036188">
    <property type="entry name" value="FAD/NAD-bd_sf"/>
</dbReference>
<reference evidence="5 6" key="1">
    <citation type="submission" date="2017-02" db="EMBL/GenBank/DDBJ databases">
        <authorList>
            <person name="Peterson S.W."/>
        </authorList>
    </citation>
    <scope>NUCLEOTIDE SEQUENCE [LARGE SCALE GENOMIC DNA]</scope>
    <source>
        <strain evidence="5 6">ATCC 43324</strain>
    </source>
</reference>
<dbReference type="NCBIfam" id="TIGR03378">
    <property type="entry name" value="glycerol3P_GlpB"/>
    <property type="match status" value="1"/>
</dbReference>
<evidence type="ECO:0000313" key="5">
    <source>
        <dbReference type="EMBL" id="SKA13255.1"/>
    </source>
</evidence>
<dbReference type="InterPro" id="IPR003953">
    <property type="entry name" value="FAD-dep_OxRdtase_2_FAD-bd"/>
</dbReference>
<dbReference type="AlphaFoldDB" id="A0A1T4RBD5"/>
<dbReference type="STRING" id="28136.SAMN02745202_02182"/>
<dbReference type="NCBIfam" id="NF003719">
    <property type="entry name" value="PRK05329.1-2"/>
    <property type="match status" value="1"/>
</dbReference>
<gene>
    <name evidence="5" type="ORF">SAMN02745202_02182</name>
</gene>
<dbReference type="RefSeq" id="WP_078805815.1">
    <property type="nucleotide sequence ID" value="NZ_FUXK01000030.1"/>
</dbReference>
<dbReference type="Pfam" id="PF00890">
    <property type="entry name" value="FAD_binding_2"/>
    <property type="match status" value="1"/>
</dbReference>
<keyword evidence="1" id="KW-0285">Flavoprotein</keyword>
<evidence type="ECO:0000256" key="3">
    <source>
        <dbReference type="ARBA" id="ARBA00023002"/>
    </source>
</evidence>